<dbReference type="Gene3D" id="3.10.310.30">
    <property type="match status" value="1"/>
</dbReference>
<dbReference type="InterPro" id="IPR041122">
    <property type="entry name" value="RecJ_OB"/>
</dbReference>
<dbReference type="GO" id="GO:0003676">
    <property type="term" value="F:nucleic acid binding"/>
    <property type="evidence" value="ECO:0007669"/>
    <property type="project" value="InterPro"/>
</dbReference>
<comment type="similarity">
    <text evidence="1">Belongs to the RecJ family.</text>
</comment>
<reference evidence="10 11" key="1">
    <citation type="submission" date="2018-11" db="EMBL/GenBank/DDBJ databases">
        <title>Deinococcus shelandsis sp. nov., isolated from South Shetland Islands soil of Antarctica.</title>
        <authorList>
            <person name="Tian J."/>
        </authorList>
    </citation>
    <scope>NUCLEOTIDE SEQUENCE [LARGE SCALE GENOMIC DNA]</scope>
    <source>
        <strain evidence="10 11">S14-83T</strain>
    </source>
</reference>
<dbReference type="SUPFAM" id="SSF64182">
    <property type="entry name" value="DHH phosphoesterases"/>
    <property type="match status" value="1"/>
</dbReference>
<dbReference type="Pfam" id="PF02272">
    <property type="entry name" value="DHHA1"/>
    <property type="match status" value="1"/>
</dbReference>
<proteinExistence type="inferred from homology"/>
<feature type="domain" description="DDH" evidence="6">
    <location>
        <begin position="52"/>
        <end position="196"/>
    </location>
</feature>
<feature type="domain" description="RecJ OB" evidence="8">
    <location>
        <begin position="410"/>
        <end position="502"/>
    </location>
</feature>
<dbReference type="AlphaFoldDB" id="A0A3G8YFY0"/>
<evidence type="ECO:0000259" key="8">
    <source>
        <dbReference type="Pfam" id="PF17768"/>
    </source>
</evidence>
<dbReference type="RefSeq" id="WP_124872968.1">
    <property type="nucleotide sequence ID" value="NZ_CP034183.1"/>
</dbReference>
<evidence type="ECO:0000256" key="3">
    <source>
        <dbReference type="ARBA" id="ARBA00022722"/>
    </source>
</evidence>
<evidence type="ECO:0000313" key="10">
    <source>
        <dbReference type="EMBL" id="AZI43855.1"/>
    </source>
</evidence>
<dbReference type="InterPro" id="IPR001667">
    <property type="entry name" value="DDH_dom"/>
</dbReference>
<dbReference type="PANTHER" id="PTHR30255">
    <property type="entry name" value="SINGLE-STRANDED-DNA-SPECIFIC EXONUCLEASE RECJ"/>
    <property type="match status" value="1"/>
</dbReference>
<feature type="domain" description="Single-stranded-DNA-specific exonuclease RecJ C-terminal" evidence="9">
    <location>
        <begin position="515"/>
        <end position="668"/>
    </location>
</feature>
<evidence type="ECO:0000256" key="5">
    <source>
        <dbReference type="ARBA" id="ARBA00022839"/>
    </source>
</evidence>
<dbReference type="Proteomes" id="UP000276417">
    <property type="component" value="Chromosome 1"/>
</dbReference>
<evidence type="ECO:0000256" key="1">
    <source>
        <dbReference type="ARBA" id="ARBA00005915"/>
    </source>
</evidence>
<dbReference type="Pfam" id="PF17768">
    <property type="entry name" value="RecJ_OB"/>
    <property type="match status" value="1"/>
</dbReference>
<evidence type="ECO:0000259" key="6">
    <source>
        <dbReference type="Pfam" id="PF01368"/>
    </source>
</evidence>
<dbReference type="Pfam" id="PF20748">
    <property type="entry name" value="RecJ_C_Deinoc"/>
    <property type="match status" value="1"/>
</dbReference>
<dbReference type="InterPro" id="IPR048918">
    <property type="entry name" value="RecJ_C_deino"/>
</dbReference>
<keyword evidence="4" id="KW-0378">Hydrolase</keyword>
<name>A0A3G8YFY0_9DEIO</name>
<dbReference type="InterPro" id="IPR051673">
    <property type="entry name" value="SSDNA_exonuclease_RecJ"/>
</dbReference>
<evidence type="ECO:0000313" key="11">
    <source>
        <dbReference type="Proteomes" id="UP000276417"/>
    </source>
</evidence>
<evidence type="ECO:0000256" key="2">
    <source>
        <dbReference type="ARBA" id="ARBA00019841"/>
    </source>
</evidence>
<protein>
    <recommendedName>
        <fullName evidence="2">Single-stranded-DNA-specific exonuclease RecJ</fullName>
    </recommendedName>
</protein>
<feature type="domain" description="DHHA1" evidence="7">
    <location>
        <begin position="311"/>
        <end position="398"/>
    </location>
</feature>
<dbReference type="InterPro" id="IPR003156">
    <property type="entry name" value="DHHA1_dom"/>
</dbReference>
<dbReference type="Pfam" id="PF01368">
    <property type="entry name" value="DHH"/>
    <property type="match status" value="1"/>
</dbReference>
<keyword evidence="5 10" id="KW-0269">Exonuclease</keyword>
<dbReference type="GO" id="GO:0004527">
    <property type="term" value="F:exonuclease activity"/>
    <property type="evidence" value="ECO:0007669"/>
    <property type="project" value="UniProtKB-KW"/>
</dbReference>
<keyword evidence="3" id="KW-0540">Nuclease</keyword>
<keyword evidence="11" id="KW-1185">Reference proteome</keyword>
<dbReference type="KEGG" id="dph:EHF33_07765"/>
<dbReference type="Gene3D" id="3.90.1640.30">
    <property type="match status" value="1"/>
</dbReference>
<organism evidence="10 11">
    <name type="scientific">Deinococcus psychrotolerans</name>
    <dbReference type="NCBI Taxonomy" id="2489213"/>
    <lineage>
        <taxon>Bacteria</taxon>
        <taxon>Thermotogati</taxon>
        <taxon>Deinococcota</taxon>
        <taxon>Deinococci</taxon>
        <taxon>Deinococcales</taxon>
        <taxon>Deinococcaceae</taxon>
        <taxon>Deinococcus</taxon>
    </lineage>
</organism>
<evidence type="ECO:0000259" key="7">
    <source>
        <dbReference type="Pfam" id="PF02272"/>
    </source>
</evidence>
<accession>A0A3G8YFY0</accession>
<dbReference type="PANTHER" id="PTHR30255:SF2">
    <property type="entry name" value="SINGLE-STRANDED-DNA-SPECIFIC EXONUCLEASE RECJ"/>
    <property type="match status" value="1"/>
</dbReference>
<sequence length="686" mass="74843">MAEFEVSPMLAQVLFARQLRRHHLEPVLTLTPNAGLLEAAQRLVLAIKAGKRIRIHGDYDADGVSATATLVWGLREVGANVHGFIPHRLNEGYGVHPDRVTEHAEAADVLVTVDCGVTNLEEVRSLLSLGVEVIVTDHHSPGPDFPKCLVVHPKLTQDYDPALHNLTGAGVAYHLLWAIYNELGLPAPLHLTPLATLGTVADVAPLVGENRALVVAGLAEFERTELPGVRALMNGKKTVTARDVGFVLAPRINAAGRMGEAEVALALLTTTQKLEAEKIAIYLEIKNAERRVIQDKMFKEALTLADPEDPALVITHDDWHPGVMGIVASKLLETHYKPVYIVAQGKGSVRSTPGISAVQGLYYSEKLLKRFGGHPGAAGFSLDMDNFPAFRDSIHAYARQFPRPLPSVRLDAPLPAACADLDFAAEIRRFEPFGEGHRPPLWHLRDILESAKLIGQDKKTLSFKVGGVRGIKYSEGRTRSGPHDFAINLNRNEWNGRENAEFFGEALRSPAPLSLAGEPDAGPLLERLDPKTAMGHLKTGAAVYASGEVAAYLQSNVPSLMFLTDAADLPGVEFTSEVVLYALPPEDTLRRWLAQGKVSFAWGPKTLGELEGHTLGRRAVLSGLDYTEPGARERAAEIYRRLQWAHLYRSLDDEGFSRAVRAMLGLRVNLTAGDQTEAKDKTWAAD</sequence>
<evidence type="ECO:0000259" key="9">
    <source>
        <dbReference type="Pfam" id="PF20748"/>
    </source>
</evidence>
<dbReference type="InterPro" id="IPR038763">
    <property type="entry name" value="DHH_sf"/>
</dbReference>
<dbReference type="EMBL" id="CP034183">
    <property type="protein sequence ID" value="AZI43855.1"/>
    <property type="molecule type" value="Genomic_DNA"/>
</dbReference>
<evidence type="ECO:0000256" key="4">
    <source>
        <dbReference type="ARBA" id="ARBA00022801"/>
    </source>
</evidence>
<gene>
    <name evidence="10" type="ORF">EHF33_07765</name>
</gene>
<dbReference type="OrthoDB" id="9809852at2"/>